<dbReference type="InterPro" id="IPR041851">
    <property type="entry name" value="RecD_N_sf"/>
</dbReference>
<evidence type="ECO:0000256" key="6">
    <source>
        <dbReference type="ARBA" id="ARBA00022839"/>
    </source>
</evidence>
<evidence type="ECO:0000256" key="9">
    <source>
        <dbReference type="ARBA" id="ARBA00023204"/>
    </source>
</evidence>
<keyword evidence="9 11" id="KW-0234">DNA repair</keyword>
<reference evidence="14 15" key="1">
    <citation type="submission" date="2006-02" db="EMBL/GenBank/DDBJ databases">
        <authorList>
            <person name="Pinhassi J."/>
            <person name="Pedros-Alio C."/>
            <person name="Ferriera S."/>
            <person name="Johnson J."/>
            <person name="Kravitz S."/>
            <person name="Halpern A."/>
            <person name="Remington K."/>
            <person name="Beeson K."/>
            <person name="Tran B."/>
            <person name="Rogers Y.-H."/>
            <person name="Friedman R."/>
            <person name="Venter J.C."/>
        </authorList>
    </citation>
    <scope>NUCLEOTIDE SEQUENCE [LARGE SCALE GENOMIC DNA]</scope>
    <source>
        <strain evidence="14 15">MED297</strain>
    </source>
</reference>
<dbReference type="InterPro" id="IPR006344">
    <property type="entry name" value="RecD"/>
</dbReference>
<evidence type="ECO:0000256" key="7">
    <source>
        <dbReference type="ARBA" id="ARBA00022840"/>
    </source>
</evidence>
<dbReference type="RefSeq" id="WP_008044552.1">
    <property type="nucleotide sequence ID" value="NZ_CH724151.1"/>
</dbReference>
<keyword evidence="4 11" id="KW-0378">Hydrolase</keyword>
<evidence type="ECO:0000259" key="13">
    <source>
        <dbReference type="Pfam" id="PF21185"/>
    </source>
</evidence>
<keyword evidence="6 11" id="KW-0269">Exonuclease</keyword>
<dbReference type="InterPro" id="IPR027417">
    <property type="entry name" value="P-loop_NTPase"/>
</dbReference>
<dbReference type="HAMAP" id="MF_01487">
    <property type="entry name" value="RecD"/>
    <property type="match status" value="1"/>
</dbReference>
<evidence type="ECO:0000313" key="14">
    <source>
        <dbReference type="EMBL" id="EAR11117.1"/>
    </source>
</evidence>
<evidence type="ECO:0000313" key="15">
    <source>
        <dbReference type="Proteomes" id="UP000005953"/>
    </source>
</evidence>
<dbReference type="GO" id="GO:0043139">
    <property type="term" value="F:5'-3' DNA helicase activity"/>
    <property type="evidence" value="ECO:0007669"/>
    <property type="project" value="UniProtKB-UniRule"/>
</dbReference>
<dbReference type="CDD" id="cd18809">
    <property type="entry name" value="SF1_C_RecD"/>
    <property type="match status" value="1"/>
</dbReference>
<evidence type="ECO:0000256" key="1">
    <source>
        <dbReference type="ARBA" id="ARBA00022722"/>
    </source>
</evidence>
<evidence type="ECO:0000256" key="5">
    <source>
        <dbReference type="ARBA" id="ARBA00022806"/>
    </source>
</evidence>
<dbReference type="InterPro" id="IPR050534">
    <property type="entry name" value="Coronavir_polyprotein_1ab"/>
</dbReference>
<keyword evidence="8 11" id="KW-0238">DNA-binding</keyword>
<dbReference type="PANTHER" id="PTHR43788:SF6">
    <property type="entry name" value="DNA HELICASE B"/>
    <property type="match status" value="1"/>
</dbReference>
<sequence>MTDLQAPFHPLDSALADRICQWHHSDDELLWHTAALTSFALQQGHTCLWPEQALTEAPYSTYAELGGIALPSAETWLAHLAAFDLTPDSESPLILENERLYLRRYWQFETEIARFLKRSTTGALPLTEAQVRDVRNKLDQYFPLEDNRFNWQRCAAVNCLLDPTHVIIGGPGTGKTYTVTRILALLSAVSDTPPIIRLAAPTGKAAGRLAEAINDAKRELNLDLIDAGAIPDSAQTLHRLLGVIPNQLQFRHHQEHPIEADILLIDEVSMVDLPMMARLTRAIAPHTRVILLGDADQLPSVAAGSVLADMVDKPHTGYSQARVSQLANLDPKQTLNSQPNARDFVTELKYSRRFSDTSGIGQLAKSVIAGDASQTVRVFSQYEDVQWVRDIDPSRLIHQWVDQHYALIAQQEDLVKAFAQLKTFRALCATREGDQGTVHINERIVSLLNRQRQTFFHGQPIMVTQNHYGLKLFNGDIGLVWPDEHGQLLAWFEQEDGHRPVALGRLPGVETVYAMTIHKTQGSEFNHVALVLPDREHALITRELLYTGITRAKERCDVFSPSETWNRGVDRAVTRWAGLGLKL</sequence>
<dbReference type="NCBIfam" id="TIGR01447">
    <property type="entry name" value="recD"/>
    <property type="match status" value="1"/>
</dbReference>
<feature type="domain" description="UvrD-like helicase C-terminal" evidence="12">
    <location>
        <begin position="512"/>
        <end position="556"/>
    </location>
</feature>
<keyword evidence="1 11" id="KW-0540">Nuclease</keyword>
<dbReference type="GO" id="GO:0003677">
    <property type="term" value="F:DNA binding"/>
    <property type="evidence" value="ECO:0007669"/>
    <property type="project" value="UniProtKB-UniRule"/>
</dbReference>
<dbReference type="Proteomes" id="UP000005953">
    <property type="component" value="Unassembled WGS sequence"/>
</dbReference>
<comment type="catalytic activity">
    <reaction evidence="11">
        <text>ATP + H2O = ADP + phosphate + H(+)</text>
        <dbReference type="Rhea" id="RHEA:13065"/>
        <dbReference type="ChEBI" id="CHEBI:15377"/>
        <dbReference type="ChEBI" id="CHEBI:15378"/>
        <dbReference type="ChEBI" id="CHEBI:30616"/>
        <dbReference type="ChEBI" id="CHEBI:43474"/>
        <dbReference type="ChEBI" id="CHEBI:456216"/>
        <dbReference type="EC" id="5.6.2.3"/>
    </reaction>
</comment>
<keyword evidence="10 11" id="KW-0413">Isomerase</keyword>
<feature type="domain" description="RecBCD enzyme subunit RecD N-terminal" evidence="13">
    <location>
        <begin position="8"/>
        <end position="101"/>
    </location>
</feature>
<dbReference type="PANTHER" id="PTHR43788">
    <property type="entry name" value="DNA2/NAM7 HELICASE FAMILY MEMBER"/>
    <property type="match status" value="1"/>
</dbReference>
<comment type="miscellaneous">
    <text evidence="11">In the RecBCD complex, RecB has a slow 3'-5' helicase, an exonuclease activity and loads RecA onto ssDNA, RecD has a fast 5'-3' helicase activity, while RecC stimulates the ATPase and processivity of the RecB helicase and contributes to recognition of the Chi site.</text>
</comment>
<evidence type="ECO:0000256" key="3">
    <source>
        <dbReference type="ARBA" id="ARBA00022763"/>
    </source>
</evidence>
<dbReference type="GO" id="GO:0017116">
    <property type="term" value="F:single-stranded DNA helicase activity"/>
    <property type="evidence" value="ECO:0007669"/>
    <property type="project" value="TreeGrafter"/>
</dbReference>
<dbReference type="GO" id="GO:0009338">
    <property type="term" value="C:exodeoxyribonuclease V complex"/>
    <property type="evidence" value="ECO:0007669"/>
    <property type="project" value="InterPro"/>
</dbReference>
<gene>
    <name evidence="11" type="primary">recD</name>
    <name evidence="14" type="ORF">MED297_19557</name>
</gene>
<evidence type="ECO:0000256" key="2">
    <source>
        <dbReference type="ARBA" id="ARBA00022741"/>
    </source>
</evidence>
<protein>
    <recommendedName>
        <fullName evidence="11">RecBCD enzyme subunit RecD</fullName>
        <ecNumber evidence="11">5.6.2.3</ecNumber>
    </recommendedName>
    <alternativeName>
        <fullName evidence="11">DNA 5'-3' helicase subunit RecD</fullName>
    </alternativeName>
    <alternativeName>
        <fullName evidence="11">Exonuclease V subunit RecD</fullName>
        <shortName evidence="11">ExoV subunit RecD</shortName>
    </alternativeName>
    <alternativeName>
        <fullName evidence="11">Helicase/nuclease RecBCD subunit RecD</fullName>
    </alternativeName>
</protein>
<comment type="caution">
    <text evidence="14">The sequence shown here is derived from an EMBL/GenBank/DDBJ whole genome shotgun (WGS) entry which is preliminary data.</text>
</comment>
<evidence type="ECO:0000256" key="11">
    <source>
        <dbReference type="HAMAP-Rule" id="MF_01487"/>
    </source>
</evidence>
<dbReference type="Pfam" id="PF21185">
    <property type="entry name" value="RecD_N"/>
    <property type="match status" value="1"/>
</dbReference>
<feature type="binding site" evidence="11">
    <location>
        <begin position="169"/>
        <end position="176"/>
    </location>
    <ligand>
        <name>ATP</name>
        <dbReference type="ChEBI" id="CHEBI:30616"/>
    </ligand>
</feature>
<evidence type="ECO:0000256" key="8">
    <source>
        <dbReference type="ARBA" id="ARBA00023125"/>
    </source>
</evidence>
<accession>A4B916</accession>
<comment type="subunit">
    <text evidence="11">Heterotrimer of RecB, RecC and RecD. All subunits contribute to DNA-binding.</text>
</comment>
<dbReference type="GO" id="GO:0000724">
    <property type="term" value="P:double-strand break repair via homologous recombination"/>
    <property type="evidence" value="ECO:0007669"/>
    <property type="project" value="UniProtKB-UniRule"/>
</dbReference>
<keyword evidence="15" id="KW-1185">Reference proteome</keyword>
<dbReference type="Pfam" id="PF13245">
    <property type="entry name" value="AAA_19"/>
    <property type="match status" value="1"/>
</dbReference>
<dbReference type="EC" id="5.6.2.3" evidence="11"/>
<dbReference type="Pfam" id="PF13538">
    <property type="entry name" value="UvrD_C_2"/>
    <property type="match status" value="1"/>
</dbReference>
<proteinExistence type="inferred from homology"/>
<dbReference type="InterPro" id="IPR027785">
    <property type="entry name" value="UvrD-like_helicase_C"/>
</dbReference>
<comment type="similarity">
    <text evidence="11">Belongs to the RecD family.</text>
</comment>
<dbReference type="AlphaFoldDB" id="A4B916"/>
<dbReference type="CDD" id="cd17933">
    <property type="entry name" value="DEXSc_RecD-like"/>
    <property type="match status" value="1"/>
</dbReference>
<dbReference type="GO" id="GO:0005524">
    <property type="term" value="F:ATP binding"/>
    <property type="evidence" value="ECO:0007669"/>
    <property type="project" value="UniProtKB-UniRule"/>
</dbReference>
<dbReference type="STRING" id="314283.MED297_19557"/>
<dbReference type="InterPro" id="IPR049550">
    <property type="entry name" value="RecD_N"/>
</dbReference>
<dbReference type="GO" id="GO:0008854">
    <property type="term" value="F:exodeoxyribonuclease V activity"/>
    <property type="evidence" value="ECO:0007669"/>
    <property type="project" value="InterPro"/>
</dbReference>
<comment type="function">
    <text evidence="11">A helicase/nuclease that prepares dsDNA breaks (DSB) for recombinational DNA repair. Binds to DSBs and unwinds DNA via a highly rapid and processive ATP-dependent bidirectional helicase activity. Unwinds dsDNA until it encounters a Chi (crossover hotspot instigator) sequence from the 3' direction. Cuts ssDNA a few nucleotides 3' to the Chi site. The properties and activities of the enzyme are changed at Chi. The Chi-altered holoenzyme produces a long 3'-ssDNA overhang and facilitates RecA-binding to the ssDNA for homologous DNA recombination and repair. Holoenzyme degrades any linearized DNA that is unable to undergo homologous recombination. In the holoenzyme this subunit has ssDNA-dependent ATPase and 5'-3' helicase activity. When added to pre-assembled RecBC greatly stimulates nuclease activity and augments holoenzyme processivity. Negatively regulates the RecA-loading ability of RecBCD.</text>
</comment>
<dbReference type="OrthoDB" id="9803432at2"/>
<dbReference type="Gene3D" id="3.40.50.300">
    <property type="entry name" value="P-loop containing nucleotide triphosphate hydrolases"/>
    <property type="match status" value="3"/>
</dbReference>
<evidence type="ECO:0000256" key="10">
    <source>
        <dbReference type="ARBA" id="ARBA00023235"/>
    </source>
</evidence>
<dbReference type="SUPFAM" id="SSF52540">
    <property type="entry name" value="P-loop containing nucleoside triphosphate hydrolases"/>
    <property type="match status" value="2"/>
</dbReference>
<organism evidence="14 15">
    <name type="scientific">Reinekea blandensis MED297</name>
    <dbReference type="NCBI Taxonomy" id="314283"/>
    <lineage>
        <taxon>Bacteria</taxon>
        <taxon>Pseudomonadati</taxon>
        <taxon>Pseudomonadota</taxon>
        <taxon>Gammaproteobacteria</taxon>
        <taxon>Oceanospirillales</taxon>
        <taxon>Saccharospirillaceae</taxon>
        <taxon>Reinekea</taxon>
    </lineage>
</organism>
<evidence type="ECO:0000256" key="4">
    <source>
        <dbReference type="ARBA" id="ARBA00022801"/>
    </source>
</evidence>
<keyword evidence="5 11" id="KW-0347">Helicase</keyword>
<dbReference type="GO" id="GO:0016887">
    <property type="term" value="F:ATP hydrolysis activity"/>
    <property type="evidence" value="ECO:0007669"/>
    <property type="project" value="RHEA"/>
</dbReference>
<name>A4B916_9GAMM</name>
<evidence type="ECO:0000259" key="12">
    <source>
        <dbReference type="Pfam" id="PF13538"/>
    </source>
</evidence>
<keyword evidence="2 11" id="KW-0547">Nucleotide-binding</keyword>
<keyword evidence="7 11" id="KW-0067">ATP-binding</keyword>
<dbReference type="EMBL" id="AAOE01000001">
    <property type="protein sequence ID" value="EAR11117.1"/>
    <property type="molecule type" value="Genomic_DNA"/>
</dbReference>
<keyword evidence="3 11" id="KW-0227">DNA damage</keyword>
<dbReference type="HOGENOM" id="CLU_007524_1_2_6"/>
<dbReference type="Gene3D" id="1.10.10.1020">
    <property type="entry name" value="RecBCD complex, subunit RecD, N-terminal domain"/>
    <property type="match status" value="1"/>
</dbReference>